<comment type="caution">
    <text evidence="2">The sequence shown here is derived from an EMBL/GenBank/DDBJ whole genome shotgun (WGS) entry which is preliminary data.</text>
</comment>
<dbReference type="SUPFAM" id="SSF55961">
    <property type="entry name" value="Bet v1-like"/>
    <property type="match status" value="1"/>
</dbReference>
<dbReference type="EMBL" id="JAUIZM010000003">
    <property type="protein sequence ID" value="KAK1395293.1"/>
    <property type="molecule type" value="Genomic_DNA"/>
</dbReference>
<feature type="domain" description="START" evidence="1">
    <location>
        <begin position="1"/>
        <end position="132"/>
    </location>
</feature>
<protein>
    <submittedName>
        <fullName evidence="2">Phosphatidylcholine transfer protein</fullName>
    </submittedName>
</protein>
<reference evidence="2" key="1">
    <citation type="submission" date="2023-02" db="EMBL/GenBank/DDBJ databases">
        <title>Genome of toxic invasive species Heracleum sosnowskyi carries increased number of genes despite the absence of recent whole-genome duplications.</title>
        <authorList>
            <person name="Schelkunov M."/>
            <person name="Shtratnikova V."/>
            <person name="Makarenko M."/>
            <person name="Klepikova A."/>
            <person name="Omelchenko D."/>
            <person name="Novikova G."/>
            <person name="Obukhova E."/>
            <person name="Bogdanov V."/>
            <person name="Penin A."/>
            <person name="Logacheva M."/>
        </authorList>
    </citation>
    <scope>NUCLEOTIDE SEQUENCE</scope>
    <source>
        <strain evidence="2">Hsosn_3</strain>
        <tissue evidence="2">Leaf</tissue>
    </source>
</reference>
<dbReference type="Gene3D" id="3.30.530.20">
    <property type="match status" value="1"/>
</dbReference>
<dbReference type="PROSITE" id="PS50848">
    <property type="entry name" value="START"/>
    <property type="match status" value="1"/>
</dbReference>
<evidence type="ECO:0000259" key="1">
    <source>
        <dbReference type="PROSITE" id="PS50848"/>
    </source>
</evidence>
<dbReference type="InterPro" id="IPR002913">
    <property type="entry name" value="START_lipid-bd_dom"/>
</dbReference>
<dbReference type="AlphaFoldDB" id="A0AAD8J2A7"/>
<dbReference type="Proteomes" id="UP001237642">
    <property type="component" value="Unassembled WGS sequence"/>
</dbReference>
<dbReference type="InterPro" id="IPR051213">
    <property type="entry name" value="START_lipid_transfer"/>
</dbReference>
<proteinExistence type="predicted"/>
<name>A0AAD8J2A7_9APIA</name>
<dbReference type="GO" id="GO:0005737">
    <property type="term" value="C:cytoplasm"/>
    <property type="evidence" value="ECO:0007669"/>
    <property type="project" value="UniProtKB-ARBA"/>
</dbReference>
<organism evidence="2 3">
    <name type="scientific">Heracleum sosnowskyi</name>
    <dbReference type="NCBI Taxonomy" id="360622"/>
    <lineage>
        <taxon>Eukaryota</taxon>
        <taxon>Viridiplantae</taxon>
        <taxon>Streptophyta</taxon>
        <taxon>Embryophyta</taxon>
        <taxon>Tracheophyta</taxon>
        <taxon>Spermatophyta</taxon>
        <taxon>Magnoliopsida</taxon>
        <taxon>eudicotyledons</taxon>
        <taxon>Gunneridae</taxon>
        <taxon>Pentapetalae</taxon>
        <taxon>asterids</taxon>
        <taxon>campanulids</taxon>
        <taxon>Apiales</taxon>
        <taxon>Apiaceae</taxon>
        <taxon>Apioideae</taxon>
        <taxon>apioid superclade</taxon>
        <taxon>Tordylieae</taxon>
        <taxon>Tordyliinae</taxon>
        <taxon>Heracleum</taxon>
    </lineage>
</organism>
<accession>A0AAD8J2A7</accession>
<dbReference type="PANTHER" id="PTHR19308:SF9">
    <property type="entry name" value="OS07G0185200 PROTEIN"/>
    <property type="match status" value="1"/>
</dbReference>
<evidence type="ECO:0000313" key="3">
    <source>
        <dbReference type="Proteomes" id="UP001237642"/>
    </source>
</evidence>
<gene>
    <name evidence="2" type="ORF">POM88_014349</name>
</gene>
<reference evidence="2" key="2">
    <citation type="submission" date="2023-05" db="EMBL/GenBank/DDBJ databases">
        <authorList>
            <person name="Schelkunov M.I."/>
        </authorList>
    </citation>
    <scope>NUCLEOTIDE SEQUENCE</scope>
    <source>
        <strain evidence="2">Hsosn_3</strain>
        <tissue evidence="2">Leaf</tissue>
    </source>
</reference>
<dbReference type="GO" id="GO:0008289">
    <property type="term" value="F:lipid binding"/>
    <property type="evidence" value="ECO:0007669"/>
    <property type="project" value="InterPro"/>
</dbReference>
<keyword evidence="3" id="KW-1185">Reference proteome</keyword>
<dbReference type="PANTHER" id="PTHR19308">
    <property type="entry name" value="PHOSPHATIDYLCHOLINE TRANSFER PROTEIN"/>
    <property type="match status" value="1"/>
</dbReference>
<dbReference type="InterPro" id="IPR023393">
    <property type="entry name" value="START-like_dom_sf"/>
</dbReference>
<evidence type="ECO:0000313" key="2">
    <source>
        <dbReference type="EMBL" id="KAK1395293.1"/>
    </source>
</evidence>
<sequence>MLAYFKTVEECPRTGTTIVHWIKKFPFFCSDREYVIGRRIWEAGKTFYCVTKTVQYPALLRRDKPRRVDTYFSSWVIKPVQSRKSDGQTACEVTLVHYEDMGIPKDVAKLGIRHGMWGTVKKLNGGFRAYQLTRESEAPLSRNAFVARNTTKIYFEGNADLSKMVSGDKEACGTLDVQGRDQGAIDWKWLVIAGTVALACGRHKGVISKTLL</sequence>